<gene>
    <name evidence="3" type="ORF">EZM97_20070</name>
</gene>
<comment type="caution">
    <text evidence="3">The sequence shown here is derived from an EMBL/GenBank/DDBJ whole genome shotgun (WGS) entry which is preliminary data.</text>
</comment>
<evidence type="ECO:0000313" key="3">
    <source>
        <dbReference type="EMBL" id="TCI11111.1"/>
    </source>
</evidence>
<dbReference type="InterPro" id="IPR005586">
    <property type="entry name" value="ABC_trans_aux"/>
</dbReference>
<sequence>MRLFALFACTAFTMLLVACSVFPKAESPDVYRLPATPLPRHAGNGVTWSLRVDTPQAERMIDSTRIAVLPQGNVVSAYKGARWSDSATMLLRNRVVDAFRDDGRIGALSTDDNSLQADYVLTGDLRAFQSVYQGGQPVVTIEFDARLVRTDGLRIVAAHRFDVTQVAAGTAVPQVVAAFGQASDALSTQLVAWTMQQSLEPRGGRSP</sequence>
<evidence type="ECO:0000259" key="2">
    <source>
        <dbReference type="Pfam" id="PF03886"/>
    </source>
</evidence>
<dbReference type="EMBL" id="SJTG01000002">
    <property type="protein sequence ID" value="TCI11111.1"/>
    <property type="molecule type" value="Genomic_DNA"/>
</dbReference>
<evidence type="ECO:0000313" key="4">
    <source>
        <dbReference type="Proteomes" id="UP000291822"/>
    </source>
</evidence>
<accession>A0A4V2NM03</accession>
<feature type="signal peptide" evidence="1">
    <location>
        <begin position="1"/>
        <end position="25"/>
    </location>
</feature>
<dbReference type="Proteomes" id="UP000291822">
    <property type="component" value="Unassembled WGS sequence"/>
</dbReference>
<dbReference type="RefSeq" id="WP_131409789.1">
    <property type="nucleotide sequence ID" value="NZ_SJTG01000002.1"/>
</dbReference>
<reference evidence="3 4" key="1">
    <citation type="submission" date="2019-02" db="EMBL/GenBank/DDBJ databases">
        <title>Dyella amyloliquefaciens sp. nov., isolated from forest soil.</title>
        <authorList>
            <person name="Gao Z.-H."/>
            <person name="Qiu L.-H."/>
        </authorList>
    </citation>
    <scope>NUCLEOTIDE SEQUENCE [LARGE SCALE GENOMIC DNA]</scope>
    <source>
        <strain evidence="3 4">KACC 12747</strain>
    </source>
</reference>
<dbReference type="Pfam" id="PF03886">
    <property type="entry name" value="ABC_trans_aux"/>
    <property type="match status" value="1"/>
</dbReference>
<organism evidence="3 4">
    <name type="scientific">Dyella soli</name>
    <dbReference type="NCBI Taxonomy" id="522319"/>
    <lineage>
        <taxon>Bacteria</taxon>
        <taxon>Pseudomonadati</taxon>
        <taxon>Pseudomonadota</taxon>
        <taxon>Gammaproteobacteria</taxon>
        <taxon>Lysobacterales</taxon>
        <taxon>Rhodanobacteraceae</taxon>
        <taxon>Dyella</taxon>
    </lineage>
</organism>
<feature type="chain" id="PRO_5021007860" evidence="1">
    <location>
        <begin position="26"/>
        <end position="207"/>
    </location>
</feature>
<proteinExistence type="predicted"/>
<name>A0A4V2NM03_9GAMM</name>
<dbReference type="Gene3D" id="3.40.50.10610">
    <property type="entry name" value="ABC-type transport auxiliary lipoprotein component"/>
    <property type="match status" value="1"/>
</dbReference>
<dbReference type="SUPFAM" id="SSF159594">
    <property type="entry name" value="XCC0632-like"/>
    <property type="match status" value="1"/>
</dbReference>
<keyword evidence="1" id="KW-0732">Signal</keyword>
<protein>
    <submittedName>
        <fullName evidence="3">ABC transporter</fullName>
    </submittedName>
</protein>
<feature type="domain" description="ABC-type transport auxiliary lipoprotein component" evidence="2">
    <location>
        <begin position="31"/>
        <end position="190"/>
    </location>
</feature>
<dbReference type="AlphaFoldDB" id="A0A4V2NM03"/>
<keyword evidence="4" id="KW-1185">Reference proteome</keyword>
<evidence type="ECO:0000256" key="1">
    <source>
        <dbReference type="SAM" id="SignalP"/>
    </source>
</evidence>
<dbReference type="PROSITE" id="PS51257">
    <property type="entry name" value="PROKAR_LIPOPROTEIN"/>
    <property type="match status" value="1"/>
</dbReference>